<reference evidence="7" key="1">
    <citation type="submission" date="2021-12" db="EMBL/GenBank/DDBJ databases">
        <title>Prjna785345.</title>
        <authorList>
            <person name="Rujirawat T."/>
            <person name="Krajaejun T."/>
        </authorList>
    </citation>
    <scope>NUCLEOTIDE SEQUENCE</scope>
    <source>
        <strain evidence="7">Pi057C3</strain>
    </source>
</reference>
<evidence type="ECO:0000313" key="8">
    <source>
        <dbReference type="Proteomes" id="UP001209570"/>
    </source>
</evidence>
<feature type="compositionally biased region" description="Low complexity" evidence="5">
    <location>
        <begin position="181"/>
        <end position="195"/>
    </location>
</feature>
<dbReference type="GO" id="GO:0006397">
    <property type="term" value="P:mRNA processing"/>
    <property type="evidence" value="ECO:0007669"/>
    <property type="project" value="InterPro"/>
</dbReference>
<dbReference type="PROSITE" id="PS50102">
    <property type="entry name" value="RRM"/>
    <property type="match status" value="3"/>
</dbReference>
<feature type="compositionally biased region" description="Basic and acidic residues" evidence="5">
    <location>
        <begin position="553"/>
        <end position="569"/>
    </location>
</feature>
<evidence type="ECO:0000256" key="1">
    <source>
        <dbReference type="ARBA" id="ARBA00022553"/>
    </source>
</evidence>
<sequence>MSTFPTSASNSATHGAAPPYAGPPAHAAAQAHPPPSSSSAGAPYDAYAAPSGVVAGELVQYRRGGVGIANVILMVTVTNIEYDVTVEVLHQVFQKFGNVRKIVTFWKNDEFKALVEMESVDQAQSAQSALDGRDIYTGCNTLHVVFSRHTELRVRFNNDRSRDFANPHLPPGPGGAGAGAGAADHGAPGMPDAGGYDLEPPVDPYGPPPTNGHPHSHGHGQDPYAGHAPPPHLLPPEYGGREEPGRRSDGRGGARDGARYDYPPPEARGHALPPHSTGRSLRLDIKKSPVLICSNMDSRLVNPDKIFTFFGCFGDVLRVKIMFRKQDTALIQFADEAHATSALDHLDGVHVFGKKLRVDFSKHTSVSMPRGEVDRFELENTRDFSSSPLHRYRRRSPTEASPPSPLLHVTGIPADLQRHQNALVDLFAQYGYVKNFQFIPKNPKAALVEMASLDEAIMALVHVDSYRYPEVQLRVSFSKSFQLNGPGGVVLPPPAAAAGPAPGPYGPGPGAPPMLDRYAPPPSARDRSRDRSRDRGPPPMSHHGPGPRGGRSRSRDRGGFRERDRDHRERRGRRGGGGRY</sequence>
<protein>
    <recommendedName>
        <fullName evidence="6">RRM domain-containing protein</fullName>
    </recommendedName>
</protein>
<evidence type="ECO:0000259" key="6">
    <source>
        <dbReference type="PROSITE" id="PS50102"/>
    </source>
</evidence>
<dbReference type="InterPro" id="IPR012677">
    <property type="entry name" value="Nucleotide-bd_a/b_plait_sf"/>
</dbReference>
<dbReference type="EMBL" id="JAKCXM010000135">
    <property type="protein sequence ID" value="KAJ0401155.1"/>
    <property type="molecule type" value="Genomic_DNA"/>
</dbReference>
<dbReference type="Gene3D" id="3.30.70.330">
    <property type="match status" value="3"/>
</dbReference>
<comment type="caution">
    <text evidence="7">The sequence shown here is derived from an EMBL/GenBank/DDBJ whole genome shotgun (WGS) entry which is preliminary data.</text>
</comment>
<feature type="compositionally biased region" description="Basic residues" evidence="5">
    <location>
        <begin position="570"/>
        <end position="580"/>
    </location>
</feature>
<proteinExistence type="predicted"/>
<dbReference type="AlphaFoldDB" id="A0AAD5MB16"/>
<feature type="compositionally biased region" description="Basic and acidic residues" evidence="5">
    <location>
        <begin position="239"/>
        <end position="259"/>
    </location>
</feature>
<feature type="compositionally biased region" description="Low complexity" evidence="5">
    <location>
        <begin position="14"/>
        <end position="42"/>
    </location>
</feature>
<evidence type="ECO:0000256" key="3">
    <source>
        <dbReference type="ARBA" id="ARBA00022884"/>
    </source>
</evidence>
<dbReference type="Pfam" id="PF11835">
    <property type="entry name" value="RRM_8"/>
    <property type="match status" value="1"/>
</dbReference>
<feature type="region of interest" description="Disordered" evidence="5">
    <location>
        <begin position="387"/>
        <end position="406"/>
    </location>
</feature>
<dbReference type="NCBIfam" id="TIGR01649">
    <property type="entry name" value="hnRNP-L_PTB"/>
    <property type="match status" value="1"/>
</dbReference>
<dbReference type="InterPro" id="IPR000504">
    <property type="entry name" value="RRM_dom"/>
</dbReference>
<evidence type="ECO:0000256" key="5">
    <source>
        <dbReference type="SAM" id="MobiDB-lite"/>
    </source>
</evidence>
<dbReference type="InterPro" id="IPR021790">
    <property type="entry name" value="PTBP1-like_RRM2"/>
</dbReference>
<gene>
    <name evidence="7" type="ORF">P43SY_004362</name>
</gene>
<feature type="compositionally biased region" description="Basic and acidic residues" evidence="5">
    <location>
        <begin position="524"/>
        <end position="536"/>
    </location>
</feature>
<feature type="region of interest" description="Disordered" evidence="5">
    <location>
        <begin position="500"/>
        <end position="580"/>
    </location>
</feature>
<dbReference type="SUPFAM" id="SSF54928">
    <property type="entry name" value="RNA-binding domain, RBD"/>
    <property type="match status" value="3"/>
</dbReference>
<dbReference type="GO" id="GO:0003723">
    <property type="term" value="F:RNA binding"/>
    <property type="evidence" value="ECO:0007669"/>
    <property type="project" value="UniProtKB-UniRule"/>
</dbReference>
<evidence type="ECO:0000256" key="2">
    <source>
        <dbReference type="ARBA" id="ARBA00022737"/>
    </source>
</evidence>
<feature type="region of interest" description="Disordered" evidence="5">
    <location>
        <begin position="1"/>
        <end position="42"/>
    </location>
</feature>
<feature type="compositionally biased region" description="Polar residues" evidence="5">
    <location>
        <begin position="1"/>
        <end position="13"/>
    </location>
</feature>
<dbReference type="SMART" id="SM00360">
    <property type="entry name" value="RRM"/>
    <property type="match status" value="3"/>
</dbReference>
<feature type="domain" description="RRM" evidence="6">
    <location>
        <begin position="405"/>
        <end position="480"/>
    </location>
</feature>
<feature type="compositionally biased region" description="Pro residues" evidence="5">
    <location>
        <begin position="201"/>
        <end position="211"/>
    </location>
</feature>
<keyword evidence="8" id="KW-1185">Reference proteome</keyword>
<feature type="domain" description="RRM" evidence="6">
    <location>
        <begin position="289"/>
        <end position="363"/>
    </location>
</feature>
<dbReference type="InterPro" id="IPR035979">
    <property type="entry name" value="RBD_domain_sf"/>
</dbReference>
<evidence type="ECO:0000313" key="7">
    <source>
        <dbReference type="EMBL" id="KAJ0401155.1"/>
    </source>
</evidence>
<dbReference type="GO" id="GO:0005634">
    <property type="term" value="C:nucleus"/>
    <property type="evidence" value="ECO:0007669"/>
    <property type="project" value="InterPro"/>
</dbReference>
<accession>A0AAD5MB16</accession>
<keyword evidence="2" id="KW-0677">Repeat</keyword>
<name>A0AAD5MB16_PYTIN</name>
<dbReference type="InterPro" id="IPR006536">
    <property type="entry name" value="HnRNP-L/PTB"/>
</dbReference>
<organism evidence="7 8">
    <name type="scientific">Pythium insidiosum</name>
    <name type="common">Pythiosis disease agent</name>
    <dbReference type="NCBI Taxonomy" id="114742"/>
    <lineage>
        <taxon>Eukaryota</taxon>
        <taxon>Sar</taxon>
        <taxon>Stramenopiles</taxon>
        <taxon>Oomycota</taxon>
        <taxon>Peronosporomycetes</taxon>
        <taxon>Pythiales</taxon>
        <taxon>Pythiaceae</taxon>
        <taxon>Pythium</taxon>
    </lineage>
</organism>
<feature type="compositionally biased region" description="Pro residues" evidence="5">
    <location>
        <begin position="500"/>
        <end position="512"/>
    </location>
</feature>
<dbReference type="Pfam" id="PF13893">
    <property type="entry name" value="RRM_5"/>
    <property type="match status" value="2"/>
</dbReference>
<dbReference type="CDD" id="cd12423">
    <property type="entry name" value="RRM3_PTBP1_like"/>
    <property type="match status" value="1"/>
</dbReference>
<evidence type="ECO:0000256" key="4">
    <source>
        <dbReference type="PROSITE-ProRule" id="PRU00176"/>
    </source>
</evidence>
<dbReference type="Proteomes" id="UP001209570">
    <property type="component" value="Unassembled WGS sequence"/>
</dbReference>
<dbReference type="PANTHER" id="PTHR15592">
    <property type="entry name" value="MATRIN 3/NUCLEAR PROTEIN 220-RELATED"/>
    <property type="match status" value="1"/>
</dbReference>
<keyword evidence="3 4" id="KW-0694">RNA-binding</keyword>
<feature type="region of interest" description="Disordered" evidence="5">
    <location>
        <begin position="163"/>
        <end position="280"/>
    </location>
</feature>
<feature type="domain" description="RRM" evidence="6">
    <location>
        <begin position="73"/>
        <end position="149"/>
    </location>
</feature>
<keyword evidence="1" id="KW-0597">Phosphoprotein</keyword>